<evidence type="ECO:0000313" key="2">
    <source>
        <dbReference type="Proteomes" id="UP000233786"/>
    </source>
</evidence>
<dbReference type="OrthoDB" id="3687373at2"/>
<dbReference type="EMBL" id="PJNB01000001">
    <property type="protein sequence ID" value="PKW14249.1"/>
    <property type="molecule type" value="Genomic_DNA"/>
</dbReference>
<gene>
    <name evidence="1" type="ORF">A8926_1851</name>
</gene>
<evidence type="ECO:0000313" key="1">
    <source>
        <dbReference type="EMBL" id="PKW14249.1"/>
    </source>
</evidence>
<organism evidence="1 2">
    <name type="scientific">Saccharopolyspora spinosa</name>
    <dbReference type="NCBI Taxonomy" id="60894"/>
    <lineage>
        <taxon>Bacteria</taxon>
        <taxon>Bacillati</taxon>
        <taxon>Actinomycetota</taxon>
        <taxon>Actinomycetes</taxon>
        <taxon>Pseudonocardiales</taxon>
        <taxon>Pseudonocardiaceae</taxon>
        <taxon>Saccharopolyspora</taxon>
    </lineage>
</organism>
<reference evidence="1" key="1">
    <citation type="submission" date="2017-12" db="EMBL/GenBank/DDBJ databases">
        <title>Sequencing the genomes of 1000 Actinobacteria strains.</title>
        <authorList>
            <person name="Klenk H.-P."/>
        </authorList>
    </citation>
    <scope>NUCLEOTIDE SEQUENCE [LARGE SCALE GENOMIC DNA]</scope>
    <source>
        <strain evidence="1">DSM 44228</strain>
    </source>
</reference>
<proteinExistence type="predicted"/>
<dbReference type="RefSeq" id="WP_010316253.1">
    <property type="nucleotide sequence ID" value="NZ_CP061007.1"/>
</dbReference>
<dbReference type="AlphaFoldDB" id="A0A2N3XUC7"/>
<accession>A0A2N3XUC7</accession>
<sequence length="123" mass="13983">MNQAETLLSVRISPEWRTGPLWVTTSADRFEGNAEPEDLAEKFGVSVELVAELNEWDDEFQQIWDPADPASAEFPSEEAEVRWEERGRRLAEKLAAELGPSVRVSYYKEIIQAGAADRERDDD</sequence>
<comment type="caution">
    <text evidence="1">The sequence shown here is derived from an EMBL/GenBank/DDBJ whole genome shotgun (WGS) entry which is preliminary data.</text>
</comment>
<dbReference type="STRING" id="994479.GCA_000194155_08035"/>
<protein>
    <submittedName>
        <fullName evidence="1">Uncharacterized protein</fullName>
    </submittedName>
</protein>
<dbReference type="Proteomes" id="UP000233786">
    <property type="component" value="Unassembled WGS sequence"/>
</dbReference>
<name>A0A2N3XUC7_SACSN</name>
<keyword evidence="2" id="KW-1185">Reference proteome</keyword>